<feature type="modified residue" description="Phosphohistidine" evidence="2">
    <location>
        <position position="74"/>
    </location>
</feature>
<dbReference type="EMBL" id="FOSL01000005">
    <property type="protein sequence ID" value="SFK33725.1"/>
    <property type="molecule type" value="Genomic_DNA"/>
</dbReference>
<sequence length="124" mass="13335">MASQGSRAVGLDRPGGETSLASPSRPIDLEHLSRQTLGDRKVEQEVLALFVGQALAVRDRILQADASERFQLAHGLKGSARGIGAFTLADCADRIEKSPDDRAALKRLAVLIDDVRDFIAAISR</sequence>
<evidence type="ECO:0000313" key="5">
    <source>
        <dbReference type="EMBL" id="SFK33725.1"/>
    </source>
</evidence>
<name>A0A1I3YPL0_9HYPH</name>
<dbReference type="SUPFAM" id="SSF47226">
    <property type="entry name" value="Histidine-containing phosphotransfer domain, HPT domain"/>
    <property type="match status" value="1"/>
</dbReference>
<protein>
    <submittedName>
        <fullName evidence="5">HPt (Histidine-containing phosphotransfer) domain-containing protein</fullName>
    </submittedName>
</protein>
<dbReference type="OrthoDB" id="8454588at2"/>
<dbReference type="Gene3D" id="1.20.120.160">
    <property type="entry name" value="HPT domain"/>
    <property type="match status" value="1"/>
</dbReference>
<evidence type="ECO:0000313" key="6">
    <source>
        <dbReference type="Proteomes" id="UP000323300"/>
    </source>
</evidence>
<reference evidence="5 6" key="1">
    <citation type="submission" date="2016-10" db="EMBL/GenBank/DDBJ databases">
        <authorList>
            <person name="Varghese N."/>
            <person name="Submissions S."/>
        </authorList>
    </citation>
    <scope>NUCLEOTIDE SEQUENCE [LARGE SCALE GENOMIC DNA]</scope>
    <source>
        <strain evidence="5 6">DSM 21822</strain>
    </source>
</reference>
<accession>A0A1I3YPL0</accession>
<feature type="domain" description="HPt" evidence="4">
    <location>
        <begin position="35"/>
        <end position="124"/>
    </location>
</feature>
<evidence type="ECO:0000256" key="1">
    <source>
        <dbReference type="ARBA" id="ARBA00023012"/>
    </source>
</evidence>
<keyword evidence="2" id="KW-0597">Phosphoprotein</keyword>
<feature type="region of interest" description="Disordered" evidence="3">
    <location>
        <begin position="1"/>
        <end position="25"/>
    </location>
</feature>
<dbReference type="InterPro" id="IPR036641">
    <property type="entry name" value="HPT_dom_sf"/>
</dbReference>
<dbReference type="GO" id="GO:0004672">
    <property type="term" value="F:protein kinase activity"/>
    <property type="evidence" value="ECO:0007669"/>
    <property type="project" value="UniProtKB-ARBA"/>
</dbReference>
<evidence type="ECO:0000256" key="2">
    <source>
        <dbReference type="PROSITE-ProRule" id="PRU00110"/>
    </source>
</evidence>
<keyword evidence="1" id="KW-0902">Two-component regulatory system</keyword>
<keyword evidence="6" id="KW-1185">Reference proteome</keyword>
<dbReference type="GO" id="GO:0000160">
    <property type="term" value="P:phosphorelay signal transduction system"/>
    <property type="evidence" value="ECO:0007669"/>
    <property type="project" value="UniProtKB-KW"/>
</dbReference>
<evidence type="ECO:0000256" key="3">
    <source>
        <dbReference type="SAM" id="MobiDB-lite"/>
    </source>
</evidence>
<proteinExistence type="predicted"/>
<evidence type="ECO:0000259" key="4">
    <source>
        <dbReference type="PROSITE" id="PS50894"/>
    </source>
</evidence>
<dbReference type="AlphaFoldDB" id="A0A1I3YPL0"/>
<dbReference type="InterPro" id="IPR008207">
    <property type="entry name" value="Sig_transdc_His_kin_Hpt_dom"/>
</dbReference>
<gene>
    <name evidence="5" type="ORF">SAMN04488498_10584</name>
</gene>
<dbReference type="Proteomes" id="UP000323300">
    <property type="component" value="Unassembled WGS sequence"/>
</dbReference>
<dbReference type="PROSITE" id="PS50894">
    <property type="entry name" value="HPT"/>
    <property type="match status" value="1"/>
</dbReference>
<organism evidence="5 6">
    <name type="scientific">Neomesorhizobium albiziae</name>
    <dbReference type="NCBI Taxonomy" id="335020"/>
    <lineage>
        <taxon>Bacteria</taxon>
        <taxon>Pseudomonadati</taxon>
        <taxon>Pseudomonadota</taxon>
        <taxon>Alphaproteobacteria</taxon>
        <taxon>Hyphomicrobiales</taxon>
        <taxon>Phyllobacteriaceae</taxon>
        <taxon>Neomesorhizobium</taxon>
    </lineage>
</organism>
<dbReference type="Pfam" id="PF01627">
    <property type="entry name" value="Hpt"/>
    <property type="match status" value="1"/>
</dbReference>
<dbReference type="RefSeq" id="WP_149760118.1">
    <property type="nucleotide sequence ID" value="NZ_BSPE01000056.1"/>
</dbReference>